<dbReference type="CDD" id="cd03801">
    <property type="entry name" value="GT4_PimA-like"/>
    <property type="match status" value="1"/>
</dbReference>
<dbReference type="SUPFAM" id="SSF53756">
    <property type="entry name" value="UDP-Glycosyltransferase/glycogen phosphorylase"/>
    <property type="match status" value="1"/>
</dbReference>
<dbReference type="EMBL" id="CP017107">
    <property type="protein sequence ID" value="AOO73311.1"/>
    <property type="molecule type" value="Genomic_DNA"/>
</dbReference>
<evidence type="ECO:0000259" key="1">
    <source>
        <dbReference type="Pfam" id="PF00534"/>
    </source>
</evidence>
<name>A0A1D7TQQ4_9LACO</name>
<gene>
    <name evidence="2" type="ORF">BHF65_03375</name>
</gene>
<dbReference type="PANTHER" id="PTHR12526">
    <property type="entry name" value="GLYCOSYLTRANSFERASE"/>
    <property type="match status" value="1"/>
</dbReference>
<dbReference type="AlphaFoldDB" id="A0A1D7TQQ4"/>
<organism evidence="2 3">
    <name type="scientific">Ligilactobacillus salivarius</name>
    <dbReference type="NCBI Taxonomy" id="1624"/>
    <lineage>
        <taxon>Bacteria</taxon>
        <taxon>Bacillati</taxon>
        <taxon>Bacillota</taxon>
        <taxon>Bacilli</taxon>
        <taxon>Lactobacillales</taxon>
        <taxon>Lactobacillaceae</taxon>
        <taxon>Ligilactobacillus</taxon>
    </lineage>
</organism>
<feature type="domain" description="Glycosyl transferase family 1" evidence="1">
    <location>
        <begin position="211"/>
        <end position="358"/>
    </location>
</feature>
<dbReference type="Pfam" id="PF00534">
    <property type="entry name" value="Glycos_transf_1"/>
    <property type="match status" value="1"/>
</dbReference>
<evidence type="ECO:0000313" key="2">
    <source>
        <dbReference type="EMBL" id="AOO73311.1"/>
    </source>
</evidence>
<dbReference type="InterPro" id="IPR001296">
    <property type="entry name" value="Glyco_trans_1"/>
</dbReference>
<dbReference type="GO" id="GO:0016757">
    <property type="term" value="F:glycosyltransferase activity"/>
    <property type="evidence" value="ECO:0007669"/>
    <property type="project" value="InterPro"/>
</dbReference>
<proteinExistence type="predicted"/>
<dbReference type="RefSeq" id="WP_049165281.1">
    <property type="nucleotide sequence ID" value="NZ_CP017107.1"/>
</dbReference>
<evidence type="ECO:0000313" key="3">
    <source>
        <dbReference type="Proteomes" id="UP000094723"/>
    </source>
</evidence>
<sequence length="394" mass="46559">MENKVLIYMQASELAPVGGQRGYTYNLKKELDRLDVNNIDFIYNKRKTINKYKNMIENMKKGKLRDILITLKSIIKYTKLIYGKRHNAMVNLNEYKVVHFHSTLDMYSARDSLRNYSGKVVLTSHSPTLLSKEIYASRSKFEKIFLKNMYKKLIEMDRYAFERADYIVFPCEEAEEPYFHNWDEFSNIKKVKKENFRYVLTGIEKPVVRIDKEDFRKKYKIPQDARVISFVGRHNEIKGYDILKKLGQELLDQHKDVYFIIAGNEKPIKGLKHDRWIEIGWTKDPYSVINASDVFILPNRETYFDLVLLEVMALGKPVIASNTGGNKYFKNEDGIVLYSTFEDLKNDVIEFLNLDKSLKLQKGKANEILFNDRFNLRTFAESYINLYKELLREK</sequence>
<accession>A0A1D7TQQ4</accession>
<reference evidence="2 3" key="1">
    <citation type="submission" date="2016-09" db="EMBL/GenBank/DDBJ databases">
        <title>Complete Genome Sequence of Lactobacillus salivarius Jin.</title>
        <authorList>
            <person name="Jin N."/>
            <person name="Li C."/>
            <person name="Wang M."/>
            <person name="Ren D."/>
            <person name="Di Y."/>
            <person name="Pan R."/>
            <person name="Du S."/>
            <person name="Lu H."/>
            <person name="Li X."/>
            <person name="Tian M."/>
        </authorList>
    </citation>
    <scope>NUCLEOTIDE SEQUENCE [LARGE SCALE GENOMIC DNA]</scope>
    <source>
        <strain evidence="2 3">CICC 23174</strain>
    </source>
</reference>
<keyword evidence="2" id="KW-0808">Transferase</keyword>
<dbReference type="Gene3D" id="3.40.50.2000">
    <property type="entry name" value="Glycogen Phosphorylase B"/>
    <property type="match status" value="2"/>
</dbReference>
<protein>
    <submittedName>
        <fullName evidence="2">Group 1 glycosyl transferase</fullName>
    </submittedName>
</protein>
<dbReference type="Proteomes" id="UP000094723">
    <property type="component" value="Chromosome"/>
</dbReference>